<accession>K9W8H9</accession>
<reference evidence="1 2" key="1">
    <citation type="submission" date="2012-06" db="EMBL/GenBank/DDBJ databases">
        <title>Finished chromosome of genome of Microcoleus sp. PCC 7113.</title>
        <authorList>
            <consortium name="US DOE Joint Genome Institute"/>
            <person name="Gugger M."/>
            <person name="Coursin T."/>
            <person name="Rippka R."/>
            <person name="Tandeau De Marsac N."/>
            <person name="Huntemann M."/>
            <person name="Wei C.-L."/>
            <person name="Han J."/>
            <person name="Detter J.C."/>
            <person name="Han C."/>
            <person name="Tapia R."/>
            <person name="Chen A."/>
            <person name="Kyrpides N."/>
            <person name="Mavromatis K."/>
            <person name="Markowitz V."/>
            <person name="Szeto E."/>
            <person name="Ivanova N."/>
            <person name="Pagani I."/>
            <person name="Pati A."/>
            <person name="Goodwin L."/>
            <person name="Nordberg H.P."/>
            <person name="Cantor M.N."/>
            <person name="Hua S.X."/>
            <person name="Woyke T."/>
            <person name="Kerfeld C.A."/>
        </authorList>
    </citation>
    <scope>NUCLEOTIDE SEQUENCE [LARGE SCALE GENOMIC DNA]</scope>
    <source>
        <strain evidence="1 2">PCC 7113</strain>
    </source>
</reference>
<keyword evidence="2" id="KW-1185">Reference proteome</keyword>
<organism evidence="1 2">
    <name type="scientific">Allocoleopsis franciscana PCC 7113</name>
    <dbReference type="NCBI Taxonomy" id="1173027"/>
    <lineage>
        <taxon>Bacteria</taxon>
        <taxon>Bacillati</taxon>
        <taxon>Cyanobacteriota</taxon>
        <taxon>Cyanophyceae</taxon>
        <taxon>Coleofasciculales</taxon>
        <taxon>Coleofasciculaceae</taxon>
        <taxon>Allocoleopsis</taxon>
        <taxon>Allocoleopsis franciscana</taxon>
    </lineage>
</organism>
<sequence>MQNFNPSPSQLGYFLNFSLWQQAKKLLDFQLSQMERNKHYNTLSMFYYKQLASQATALETEEYFNKRVANNLFYGLEREFAVYDYVIPKASLGLRNQKFFTYPMRVLYYSIGLYLLKLSQELLQNYVKNNERFKCYYGGNLLFNKDSLVIKHETTFYKPNYKEFKKQVRKQATNDVDKKLVIKLDIQNYFDNISITTLLNKLDRLIKPSIKESLRFDASTKEQITFYFNYISGKQGGIPQSDNDIISGFIGHVYLLFSDLIIDTEISKYPTEIKEHKVIRFVDDIFIIINFLESTKQKKKEAIADSLTSQIADVLHYNSGLRLNTKTKLYWLNNLEQKEELLKDLKKVSPEYPSNDDDNEEAPHKKIDHIFDELQKLKNSSIDISLGYDGSLQEEILKEVYDESISQLLETEENKNRIEEIFNKFNFDLVKVMPREIILIISKNQKTLNRFLKFLHTKNQLTTRDLYLIIKFLCQTHFKNRNLLKKLTCSEAFSHIATVYQEAKILSDYPGYYELLGGQLIFLSDASQIIEQIRLRIFHEKIGSYSVALNHLLNEIHAICLLLDENKKKKYEADDAVNYLTSKFVPHEICIDIRNLFDRRNRNTVSHPGSDQNIAWGVTENEYMQYRDAVGKCLKIICPLRR</sequence>
<dbReference type="AlphaFoldDB" id="K9W8H9"/>
<dbReference type="PATRIC" id="fig|1173027.3.peg.688"/>
<dbReference type="NCBIfam" id="TIGR04499">
    <property type="entry name" value="abortive_AbiA"/>
    <property type="match status" value="1"/>
</dbReference>
<dbReference type="KEGG" id="mic:Mic7113_0624"/>
<dbReference type="CDD" id="cd01646">
    <property type="entry name" value="RT_Bac_retron_I"/>
    <property type="match status" value="1"/>
</dbReference>
<dbReference type="GO" id="GO:0003964">
    <property type="term" value="F:RNA-directed DNA polymerase activity"/>
    <property type="evidence" value="ECO:0007669"/>
    <property type="project" value="UniProtKB-KW"/>
</dbReference>
<keyword evidence="1" id="KW-0548">Nucleotidyltransferase</keyword>
<dbReference type="RefSeq" id="WP_015180701.1">
    <property type="nucleotide sequence ID" value="NC_019738.1"/>
</dbReference>
<dbReference type="Proteomes" id="UP000010471">
    <property type="component" value="Chromosome"/>
</dbReference>
<dbReference type="eggNOG" id="COG3344">
    <property type="taxonomic scope" value="Bacteria"/>
</dbReference>
<proteinExistence type="predicted"/>
<dbReference type="HOGENOM" id="CLU_426304_0_0_3"/>
<dbReference type="STRING" id="1173027.Mic7113_0624"/>
<dbReference type="EMBL" id="CP003630">
    <property type="protein sequence ID" value="AFZ16538.1"/>
    <property type="molecule type" value="Genomic_DNA"/>
</dbReference>
<dbReference type="OrthoDB" id="507487at2"/>
<evidence type="ECO:0000313" key="2">
    <source>
        <dbReference type="Proteomes" id="UP000010471"/>
    </source>
</evidence>
<protein>
    <submittedName>
        <fullName evidence="1">Reverse transcriptase (RNA-dependent DNA polymerase)</fullName>
    </submittedName>
</protein>
<keyword evidence="1" id="KW-0808">Transferase</keyword>
<name>K9W8H9_9CYAN</name>
<evidence type="ECO:0000313" key="1">
    <source>
        <dbReference type="EMBL" id="AFZ16538.1"/>
    </source>
</evidence>
<dbReference type="InterPro" id="IPR030986">
    <property type="entry name" value="AbiA"/>
</dbReference>
<gene>
    <name evidence="1" type="ORF">Mic7113_0624</name>
</gene>
<keyword evidence="1" id="KW-0695">RNA-directed DNA polymerase</keyword>